<keyword evidence="2" id="KW-1185">Reference proteome</keyword>
<dbReference type="RefSeq" id="WP_150070750.1">
    <property type="nucleotide sequence ID" value="NZ_VWPH01000021.1"/>
</dbReference>
<dbReference type="EMBL" id="VWPH01000021">
    <property type="protein sequence ID" value="KAA5825434.1"/>
    <property type="molecule type" value="Genomic_DNA"/>
</dbReference>
<name>A0A5M7BD51_SACHI</name>
<protein>
    <submittedName>
        <fullName evidence="1">Uncharacterized protein</fullName>
    </submittedName>
</protein>
<sequence length="90" mass="10035">MITTKPAENFADEIRRFTEEGILFTVTMANATGAQQTRYGIATRADNTLIGSYYPCNIDRQEHWCVATADGYIYKTANEPNAVIKLITLA</sequence>
<dbReference type="OrthoDB" id="3687048at2"/>
<gene>
    <name evidence="1" type="ORF">F1721_32880</name>
</gene>
<organism evidence="1 2">
    <name type="scientific">Saccharopolyspora hirsuta</name>
    <dbReference type="NCBI Taxonomy" id="1837"/>
    <lineage>
        <taxon>Bacteria</taxon>
        <taxon>Bacillati</taxon>
        <taxon>Actinomycetota</taxon>
        <taxon>Actinomycetes</taxon>
        <taxon>Pseudonocardiales</taxon>
        <taxon>Pseudonocardiaceae</taxon>
        <taxon>Saccharopolyspora</taxon>
    </lineage>
</organism>
<comment type="caution">
    <text evidence="1">The sequence shown here is derived from an EMBL/GenBank/DDBJ whole genome shotgun (WGS) entry which is preliminary data.</text>
</comment>
<evidence type="ECO:0000313" key="2">
    <source>
        <dbReference type="Proteomes" id="UP000323946"/>
    </source>
</evidence>
<evidence type="ECO:0000313" key="1">
    <source>
        <dbReference type="EMBL" id="KAA5825434.1"/>
    </source>
</evidence>
<dbReference type="Proteomes" id="UP000323946">
    <property type="component" value="Unassembled WGS sequence"/>
</dbReference>
<reference evidence="1 2" key="1">
    <citation type="submission" date="2019-09" db="EMBL/GenBank/DDBJ databases">
        <title>Draft genome sequence of the thermophilic Saccharopolyspora hirsuta VKM Ac-666T.</title>
        <authorList>
            <person name="Lobastova T.G."/>
            <person name="Fokina V."/>
            <person name="Bragin E.Y."/>
            <person name="Shtratnikova V.Y."/>
            <person name="Starodumova I.P."/>
            <person name="Tarlachkov S.V."/>
            <person name="Donova M.V."/>
        </authorList>
    </citation>
    <scope>NUCLEOTIDE SEQUENCE [LARGE SCALE GENOMIC DNA]</scope>
    <source>
        <strain evidence="1 2">VKM Ac-666</strain>
    </source>
</reference>
<proteinExistence type="predicted"/>
<accession>A0A5M7BD51</accession>
<dbReference type="AlphaFoldDB" id="A0A5M7BD51"/>